<keyword evidence="3" id="KW-1185">Reference proteome</keyword>
<sequence length="158" mass="19131">MGMVYIFGLIIAVILFNFIAFLTNKRLSKNQIVHIWVYTIAFQTLFDSFIDLKYHGYWYFTEEHDWASLPALTMLIPPVNIMFLNWYPFNSPIIKHIFYFICWTLVLLMYELLTLLPKPWGYFHWGWWHLGYAAMTDPILLITLVLYYKWICRIEKIN</sequence>
<feature type="transmembrane region" description="Helical" evidence="1">
    <location>
        <begin position="6"/>
        <end position="23"/>
    </location>
</feature>
<protein>
    <submittedName>
        <fullName evidence="2">Uncharacterized protein</fullName>
    </submittedName>
</protein>
<dbReference type="Proteomes" id="UP000295416">
    <property type="component" value="Unassembled WGS sequence"/>
</dbReference>
<feature type="transmembrane region" description="Helical" evidence="1">
    <location>
        <begin position="128"/>
        <end position="148"/>
    </location>
</feature>
<evidence type="ECO:0000256" key="1">
    <source>
        <dbReference type="SAM" id="Phobius"/>
    </source>
</evidence>
<name>A0A4R2P7G7_9BACL</name>
<accession>A0A4R2P7G7</accession>
<keyword evidence="1" id="KW-0812">Transmembrane</keyword>
<evidence type="ECO:0000313" key="2">
    <source>
        <dbReference type="EMBL" id="TCP30208.1"/>
    </source>
</evidence>
<organism evidence="2 3">
    <name type="scientific">Scopulibacillus darangshiensis</name>
    <dbReference type="NCBI Taxonomy" id="442528"/>
    <lineage>
        <taxon>Bacteria</taxon>
        <taxon>Bacillati</taxon>
        <taxon>Bacillota</taxon>
        <taxon>Bacilli</taxon>
        <taxon>Bacillales</taxon>
        <taxon>Sporolactobacillaceae</taxon>
        <taxon>Scopulibacillus</taxon>
    </lineage>
</organism>
<comment type="caution">
    <text evidence="2">The sequence shown here is derived from an EMBL/GenBank/DDBJ whole genome shotgun (WGS) entry which is preliminary data.</text>
</comment>
<proteinExistence type="predicted"/>
<evidence type="ECO:0000313" key="3">
    <source>
        <dbReference type="Proteomes" id="UP000295416"/>
    </source>
</evidence>
<reference evidence="2 3" key="1">
    <citation type="submission" date="2019-03" db="EMBL/GenBank/DDBJ databases">
        <title>Genomic Encyclopedia of Type Strains, Phase IV (KMG-IV): sequencing the most valuable type-strain genomes for metagenomic binning, comparative biology and taxonomic classification.</title>
        <authorList>
            <person name="Goeker M."/>
        </authorList>
    </citation>
    <scope>NUCLEOTIDE SEQUENCE [LARGE SCALE GENOMIC DNA]</scope>
    <source>
        <strain evidence="2 3">DSM 19377</strain>
    </source>
</reference>
<dbReference type="EMBL" id="SLXK01000006">
    <property type="protein sequence ID" value="TCP30208.1"/>
    <property type="molecule type" value="Genomic_DNA"/>
</dbReference>
<dbReference type="AlphaFoldDB" id="A0A4R2P7G7"/>
<feature type="transmembrane region" description="Helical" evidence="1">
    <location>
        <begin position="35"/>
        <end position="54"/>
    </location>
</feature>
<keyword evidence="1" id="KW-1133">Transmembrane helix</keyword>
<keyword evidence="1" id="KW-0472">Membrane</keyword>
<feature type="transmembrane region" description="Helical" evidence="1">
    <location>
        <begin position="97"/>
        <end position="116"/>
    </location>
</feature>
<feature type="transmembrane region" description="Helical" evidence="1">
    <location>
        <begin position="66"/>
        <end position="85"/>
    </location>
</feature>
<gene>
    <name evidence="2" type="ORF">EV207_10631</name>
</gene>